<protein>
    <submittedName>
        <fullName evidence="2">Acyl carrier protein, ACP</fullName>
    </submittedName>
</protein>
<evidence type="ECO:0000313" key="2">
    <source>
        <dbReference type="EMBL" id="AIF19905.1"/>
    </source>
</evidence>
<dbReference type="AlphaFoldDB" id="A0A075HWE9"/>
<proteinExistence type="predicted"/>
<dbReference type="EMBL" id="KF901150">
    <property type="protein sequence ID" value="AIF19905.1"/>
    <property type="molecule type" value="Genomic_DNA"/>
</dbReference>
<evidence type="ECO:0000259" key="1">
    <source>
        <dbReference type="PROSITE" id="PS50075"/>
    </source>
</evidence>
<accession>A0A075HWE9</accession>
<sequence length="83" mass="9471">MKTNISDRIKNVMSAVFGISNEEINDESSPDTIESWDSLKHMNLVVALEEEFNVEFTDDNIIELINMKLIMAVLLEKLPSNRS</sequence>
<dbReference type="Gene3D" id="1.10.1200.10">
    <property type="entry name" value="ACP-like"/>
    <property type="match status" value="1"/>
</dbReference>
<reference evidence="2" key="1">
    <citation type="journal article" date="2014" name="Genome Biol. Evol.">
        <title>Pangenome evidence for extensive interdomain horizontal transfer affecting lineage core and shell genes in uncultured planktonic thaumarchaeota and euryarchaeota.</title>
        <authorList>
            <person name="Deschamps P."/>
            <person name="Zivanovic Y."/>
            <person name="Moreira D."/>
            <person name="Rodriguez-Valera F."/>
            <person name="Lopez-Garcia P."/>
        </authorList>
    </citation>
    <scope>NUCLEOTIDE SEQUENCE</scope>
</reference>
<dbReference type="Pfam" id="PF00550">
    <property type="entry name" value="PP-binding"/>
    <property type="match status" value="1"/>
</dbReference>
<name>A0A075HWE9_9ARCH</name>
<feature type="domain" description="Carrier" evidence="1">
    <location>
        <begin position="3"/>
        <end position="78"/>
    </location>
</feature>
<dbReference type="PROSITE" id="PS50075">
    <property type="entry name" value="CARRIER"/>
    <property type="match status" value="1"/>
</dbReference>
<dbReference type="InterPro" id="IPR036736">
    <property type="entry name" value="ACP-like_sf"/>
</dbReference>
<dbReference type="SUPFAM" id="SSF47336">
    <property type="entry name" value="ACP-like"/>
    <property type="match status" value="1"/>
</dbReference>
<dbReference type="InterPro" id="IPR009081">
    <property type="entry name" value="PP-bd_ACP"/>
</dbReference>
<organism evidence="2">
    <name type="scientific">uncultured marine thaumarchaeote KM3_87_H02</name>
    <dbReference type="NCBI Taxonomy" id="1456331"/>
    <lineage>
        <taxon>Archaea</taxon>
        <taxon>Nitrososphaerota</taxon>
        <taxon>environmental samples</taxon>
    </lineage>
</organism>